<protein>
    <submittedName>
        <fullName evidence="1">Uncharacterized protein</fullName>
    </submittedName>
</protein>
<dbReference type="Proteomes" id="UP001163828">
    <property type="component" value="Unassembled WGS sequence"/>
</dbReference>
<keyword evidence="2" id="KW-1185">Reference proteome</keyword>
<evidence type="ECO:0000313" key="1">
    <source>
        <dbReference type="EMBL" id="KAJ3993812.1"/>
    </source>
</evidence>
<accession>A0ABQ8Q5N2</accession>
<comment type="caution">
    <text evidence="1">The sequence shown here is derived from an EMBL/GenBank/DDBJ whole genome shotgun (WGS) entry which is preliminary data.</text>
</comment>
<dbReference type="EMBL" id="MU790741">
    <property type="protein sequence ID" value="KAJ3993812.1"/>
    <property type="molecule type" value="Genomic_DNA"/>
</dbReference>
<name>A0ABQ8Q5N2_9AGAR</name>
<reference evidence="1" key="1">
    <citation type="submission" date="2022-08" db="EMBL/GenBank/DDBJ databases">
        <authorList>
            <consortium name="DOE Joint Genome Institute"/>
            <person name="Min B."/>
            <person name="Riley R."/>
            <person name="Sierra-Patev S."/>
            <person name="Naranjo-Ortiz M."/>
            <person name="Looney B."/>
            <person name="Konkel Z."/>
            <person name="Slot J.C."/>
            <person name="Sakamoto Y."/>
            <person name="Steenwyk J.L."/>
            <person name="Rokas A."/>
            <person name="Carro J."/>
            <person name="Camarero S."/>
            <person name="Ferreira P."/>
            <person name="Molpeceres G."/>
            <person name="Ruiz-Duenas F.J."/>
            <person name="Serrano A."/>
            <person name="Henrissat B."/>
            <person name="Drula E."/>
            <person name="Hughes K.W."/>
            <person name="Mata J.L."/>
            <person name="Ishikawa N.K."/>
            <person name="Vargas-Isla R."/>
            <person name="Ushijima S."/>
            <person name="Smith C.A."/>
            <person name="Ahrendt S."/>
            <person name="Andreopoulos W."/>
            <person name="He G."/>
            <person name="Labutti K."/>
            <person name="Lipzen A."/>
            <person name="Ng V."/>
            <person name="Sandor L."/>
            <person name="Barry K."/>
            <person name="Martinez A.T."/>
            <person name="Xiao Y."/>
            <person name="Gibbons J.G."/>
            <person name="Terashima K."/>
            <person name="Hibbett D.S."/>
            <person name="Grigoriev I.V."/>
        </authorList>
    </citation>
    <scope>NUCLEOTIDE SEQUENCE</scope>
    <source>
        <strain evidence="1">TFB10827</strain>
    </source>
</reference>
<evidence type="ECO:0000313" key="2">
    <source>
        <dbReference type="Proteomes" id="UP001163828"/>
    </source>
</evidence>
<sequence>MQAEGYTYLYGQTILFIWTKQWYSRHPTLTYRNTECLSLIVGTNSRRPLSVIGVISCSLQLVSNISYHHQKRNCLLFVADRFLRLWLLSTVRESSTEWIFELVGDICICILRGFTTRAVRRRKQGLDKIQIHDSSCSSTVVNCASYYTWVQAENICYVFNHAVTRKISLVVPVSGSGSCQQLLVLRCSSFKASKLSSIDIIQIAYRHSVGSPYSLSEWAQAGAVEQLLTLCNSCIH</sequence>
<proteinExistence type="predicted"/>
<organism evidence="1 2">
    <name type="scientific">Lentinula boryana</name>
    <dbReference type="NCBI Taxonomy" id="40481"/>
    <lineage>
        <taxon>Eukaryota</taxon>
        <taxon>Fungi</taxon>
        <taxon>Dikarya</taxon>
        <taxon>Basidiomycota</taxon>
        <taxon>Agaricomycotina</taxon>
        <taxon>Agaricomycetes</taxon>
        <taxon>Agaricomycetidae</taxon>
        <taxon>Agaricales</taxon>
        <taxon>Marasmiineae</taxon>
        <taxon>Omphalotaceae</taxon>
        <taxon>Lentinula</taxon>
    </lineage>
</organism>
<gene>
    <name evidence="1" type="ORF">F5050DRAFT_642473</name>
</gene>